<gene>
    <name evidence="1" type="ORF">GB928_025550</name>
</gene>
<accession>A0ABT8XLH9</accession>
<dbReference type="Proteomes" id="UP001177080">
    <property type="component" value="Unassembled WGS sequence"/>
</dbReference>
<organism evidence="1 2">
    <name type="scientific">Shinella curvata</name>
    <dbReference type="NCBI Taxonomy" id="1817964"/>
    <lineage>
        <taxon>Bacteria</taxon>
        <taxon>Pseudomonadati</taxon>
        <taxon>Pseudomonadota</taxon>
        <taxon>Alphaproteobacteria</taxon>
        <taxon>Hyphomicrobiales</taxon>
        <taxon>Rhizobiaceae</taxon>
        <taxon>Shinella</taxon>
    </lineage>
</organism>
<name>A0ABT8XLH9_9HYPH</name>
<keyword evidence="2" id="KW-1185">Reference proteome</keyword>
<protein>
    <submittedName>
        <fullName evidence="1">Uncharacterized protein</fullName>
    </submittedName>
</protein>
<evidence type="ECO:0000313" key="1">
    <source>
        <dbReference type="EMBL" id="MDO6124560.1"/>
    </source>
</evidence>
<comment type="caution">
    <text evidence="1">The sequence shown here is derived from an EMBL/GenBank/DDBJ whole genome shotgun (WGS) entry which is preliminary data.</text>
</comment>
<dbReference type="RefSeq" id="WP_244763536.1">
    <property type="nucleotide sequence ID" value="NZ_JALJCJ010000008.1"/>
</dbReference>
<evidence type="ECO:0000313" key="2">
    <source>
        <dbReference type="Proteomes" id="UP001177080"/>
    </source>
</evidence>
<sequence length="68" mass="7279">MVKAPVSPVAALKERLVRGLNWKGAESAYEFANIVFANPSRTFSGEVARAQSSEKLTGAVIVEFVPDA</sequence>
<proteinExistence type="predicted"/>
<reference evidence="1" key="1">
    <citation type="submission" date="2022-04" db="EMBL/GenBank/DDBJ databases">
        <title>Shinella lacus sp. nov., a novel member of the genus Shinella from water.</title>
        <authorList>
            <person name="Deng Y."/>
        </authorList>
    </citation>
    <scope>NUCLEOTIDE SEQUENCE</scope>
    <source>
        <strain evidence="1">JCM 31239</strain>
    </source>
</reference>
<dbReference type="EMBL" id="WHSC02000013">
    <property type="protein sequence ID" value="MDO6124560.1"/>
    <property type="molecule type" value="Genomic_DNA"/>
</dbReference>